<dbReference type="EMBL" id="FMVT01000010">
    <property type="protein sequence ID" value="SCY80942.1"/>
    <property type="molecule type" value="Genomic_DNA"/>
</dbReference>
<reference evidence="1 2" key="1">
    <citation type="submission" date="2016-10" db="EMBL/GenBank/DDBJ databases">
        <authorList>
            <person name="de Groot N.N."/>
        </authorList>
    </citation>
    <scope>NUCLEOTIDE SEQUENCE [LARGE SCALE GENOMIC DNA]</scope>
    <source>
        <strain evidence="1 2">CGMCC 1.8925</strain>
    </source>
</reference>
<protein>
    <recommendedName>
        <fullName evidence="3">Glycosyl transferase family 8</fullName>
    </recommendedName>
</protein>
<sequence>MPPSPAFNILIVAQAGRLEFEAIIFLASLRRASPSFAGRVIVAEPQPVGAWSGHETRLSDEGRAVISGLGGEILPFTATVFGAAYPQGNKIEALALLPAGEPFIFFDTDTLITGPLDGIDVSRPTASMRREGTWPVPPAYGPGFTGIWRSLYRRFGLDFETSLDEGQPDEHWERYLYFNAGWFLGPDPAEFGRRFLTWAREVRDDPQDELACQTLEPWLDQVILPLVVHSLGGGRPGPALAALDGEASFHYRKLPLLYVFGAPGQIALLEDAVAGKEIKQVLRNWEPARKLIYQRKGRDKVRPIFDGASLPRLERAIRNQIKAKGWWLV</sequence>
<dbReference type="AlphaFoldDB" id="A0A1G5IXX9"/>
<gene>
    <name evidence="1" type="ORF">SAMN05660710_02860</name>
</gene>
<evidence type="ECO:0008006" key="3">
    <source>
        <dbReference type="Google" id="ProtNLM"/>
    </source>
</evidence>
<evidence type="ECO:0000313" key="2">
    <source>
        <dbReference type="Proteomes" id="UP000199502"/>
    </source>
</evidence>
<dbReference type="STRING" id="336292.SAMN05660710_02860"/>
<dbReference type="Proteomes" id="UP000199502">
    <property type="component" value="Unassembled WGS sequence"/>
</dbReference>
<proteinExistence type="predicted"/>
<dbReference type="OrthoDB" id="7684392at2"/>
<dbReference type="RefSeq" id="WP_090745962.1">
    <property type="nucleotide sequence ID" value="NZ_FMVT01000010.1"/>
</dbReference>
<keyword evidence="2" id="KW-1185">Reference proteome</keyword>
<organism evidence="1 2">
    <name type="scientific">Paracoccus tibetensis</name>
    <dbReference type="NCBI Taxonomy" id="336292"/>
    <lineage>
        <taxon>Bacteria</taxon>
        <taxon>Pseudomonadati</taxon>
        <taxon>Pseudomonadota</taxon>
        <taxon>Alphaproteobacteria</taxon>
        <taxon>Rhodobacterales</taxon>
        <taxon>Paracoccaceae</taxon>
        <taxon>Paracoccus</taxon>
    </lineage>
</organism>
<accession>A0A1G5IXX9</accession>
<evidence type="ECO:0000313" key="1">
    <source>
        <dbReference type="EMBL" id="SCY80942.1"/>
    </source>
</evidence>
<name>A0A1G5IXX9_9RHOB</name>